<reference evidence="1 2" key="1">
    <citation type="submission" date="2018-06" db="EMBL/GenBank/DDBJ databases">
        <authorList>
            <person name="Strepis N."/>
        </authorList>
    </citation>
    <scope>NUCLEOTIDE SEQUENCE [LARGE SCALE GENOMIC DNA]</scope>
    <source>
        <strain evidence="1">LUCI</strain>
    </source>
</reference>
<dbReference type="Gene3D" id="3.90.1720.10">
    <property type="entry name" value="endopeptidase domain like (from Nostoc punctiforme)"/>
    <property type="match status" value="1"/>
</dbReference>
<dbReference type="InterPro" id="IPR038765">
    <property type="entry name" value="Papain-like_cys_pep_sf"/>
</dbReference>
<sequence>MANLTLIFVGGDSEVDKIIQGATHGPYSHVAGIILNSTLESLGMKDRSDPYPGVWLHDPDKYRDSPDAEFIEVEIPDLMAAESEARKLIGSPYGYVDCVRGGLYDLTGVKLPGNLLAMNCSETWTRILHAGGLKVLNDVAPDCVTPMDLRRAV</sequence>
<proteinExistence type="predicted"/>
<accession>A0A498R185</accession>
<organism evidence="1 2">
    <name type="scientific">Lucifera butyrica</name>
    <dbReference type="NCBI Taxonomy" id="1351585"/>
    <lineage>
        <taxon>Bacteria</taxon>
        <taxon>Bacillati</taxon>
        <taxon>Bacillota</taxon>
        <taxon>Negativicutes</taxon>
        <taxon>Veillonellales</taxon>
        <taxon>Veillonellaceae</taxon>
        <taxon>Lucifera</taxon>
    </lineage>
</organism>
<dbReference type="SUPFAM" id="SSF54001">
    <property type="entry name" value="Cysteine proteinases"/>
    <property type="match status" value="1"/>
</dbReference>
<dbReference type="AlphaFoldDB" id="A0A498R185"/>
<evidence type="ECO:0000313" key="1">
    <source>
        <dbReference type="EMBL" id="VBB05091.1"/>
    </source>
</evidence>
<keyword evidence="2" id="KW-1185">Reference proteome</keyword>
<protein>
    <submittedName>
        <fullName evidence="1">Uncharacterized protein</fullName>
    </submittedName>
</protein>
<dbReference type="OrthoDB" id="3034941at2"/>
<dbReference type="RefSeq" id="WP_122626096.1">
    <property type="nucleotide sequence ID" value="NZ_UPPP01000052.1"/>
</dbReference>
<dbReference type="EMBL" id="UPPP01000052">
    <property type="protein sequence ID" value="VBB05091.1"/>
    <property type="molecule type" value="Genomic_DNA"/>
</dbReference>
<name>A0A498R185_9FIRM</name>
<dbReference type="Proteomes" id="UP000277811">
    <property type="component" value="Unassembled WGS sequence"/>
</dbReference>
<gene>
    <name evidence="1" type="ORF">LUCI_0297</name>
</gene>
<evidence type="ECO:0000313" key="2">
    <source>
        <dbReference type="Proteomes" id="UP000277811"/>
    </source>
</evidence>